<dbReference type="RefSeq" id="XP_040633104.1">
    <property type="nucleotide sequence ID" value="XM_040771530.1"/>
</dbReference>
<evidence type="ECO:0000313" key="8">
    <source>
        <dbReference type="EMBL" id="EJU06210.1"/>
    </source>
</evidence>
<dbReference type="EMBL" id="JH795855">
    <property type="protein sequence ID" value="EJU06210.1"/>
    <property type="molecule type" value="Genomic_DNA"/>
</dbReference>
<dbReference type="Pfam" id="PF02190">
    <property type="entry name" value="LON_substr_bdg"/>
    <property type="match status" value="1"/>
</dbReference>
<evidence type="ECO:0000256" key="2">
    <source>
        <dbReference type="ARBA" id="ARBA00022771"/>
    </source>
</evidence>
<keyword evidence="1" id="KW-0479">Metal-binding</keyword>
<dbReference type="CDD" id="cd16514">
    <property type="entry name" value="RING-HC_LONFs_rpt2"/>
    <property type="match status" value="1"/>
</dbReference>
<proteinExistence type="predicted"/>
<sequence>MDAFLNGGPQGTVIRVPNPRQDTTVTSLMGIVQRNAEEEEAERRREADGVVEGFPDEDGSSDEEPTKESSRSSSDSHSSPRTVRPRKRPRRGTLPTRNPPRAPPASGRTAGTAGADEADLTKLEKEMMGELLCSMCYLLLYEPVTTPCQHTFCAKCLQRSLDHGTACPLCREEMPGFSYHQDHANNKVVLSLILTAFPEAYIERRTQLEQEGRNSRLDTPIFYPLLAFPSTPTMLHLFEPRYRLMLRRVMEDRTYRFGAIAQSRTHSEGMEYGTMMEIRSVQMFPDGRSMLETVGTWRFRIVERGLLDGYIVAKIERIDDYPGEVEVEVEQSALPFTPGLPLARAPTPPSALVTPTSEEPAPLTLPVALSETSPLLAEVPNPTIDELMDKCRAFVHTLRSGSAPWVVQRLDTTYGDAPTDPSAYSFWIAAIMPIDEAEKAKLLPIRSTRLRLRLIVHWIEQLSNNWWFSNGCVIA</sequence>
<dbReference type="Proteomes" id="UP000030653">
    <property type="component" value="Unassembled WGS sequence"/>
</dbReference>
<evidence type="ECO:0000259" key="7">
    <source>
        <dbReference type="PROSITE" id="PS51787"/>
    </source>
</evidence>
<dbReference type="PANTHER" id="PTHR23327:SF42">
    <property type="entry name" value="LON PEPTIDASE N-TERMINAL DOMAIN AND RING FINGER PROTEIN C14F5.10C"/>
    <property type="match status" value="1"/>
</dbReference>
<dbReference type="PROSITE" id="PS50089">
    <property type="entry name" value="ZF_RING_2"/>
    <property type="match status" value="1"/>
</dbReference>
<evidence type="ECO:0000256" key="1">
    <source>
        <dbReference type="ARBA" id="ARBA00022723"/>
    </source>
</evidence>
<keyword evidence="3" id="KW-0862">Zinc</keyword>
<dbReference type="InterPro" id="IPR015947">
    <property type="entry name" value="PUA-like_sf"/>
</dbReference>
<dbReference type="InterPro" id="IPR001841">
    <property type="entry name" value="Znf_RING"/>
</dbReference>
<dbReference type="OrthoDB" id="264917at2759"/>
<dbReference type="GO" id="GO:0008270">
    <property type="term" value="F:zinc ion binding"/>
    <property type="evidence" value="ECO:0007669"/>
    <property type="project" value="UniProtKB-KW"/>
</dbReference>
<evidence type="ECO:0008006" key="10">
    <source>
        <dbReference type="Google" id="ProtNLM"/>
    </source>
</evidence>
<dbReference type="SUPFAM" id="SSF57850">
    <property type="entry name" value="RING/U-box"/>
    <property type="match status" value="1"/>
</dbReference>
<dbReference type="InterPro" id="IPR003111">
    <property type="entry name" value="Lon_prtase_N"/>
</dbReference>
<dbReference type="SMART" id="SM00184">
    <property type="entry name" value="RING"/>
    <property type="match status" value="1"/>
</dbReference>
<gene>
    <name evidence="8" type="ORF">DACRYDRAFT_19479</name>
</gene>
<protein>
    <recommendedName>
        <fullName evidence="10">LON-domain-containing protein</fullName>
    </recommendedName>
</protein>
<dbReference type="OMA" id="THWIDHR"/>
<evidence type="ECO:0000256" key="4">
    <source>
        <dbReference type="PROSITE-ProRule" id="PRU00175"/>
    </source>
</evidence>
<dbReference type="GO" id="GO:0061630">
    <property type="term" value="F:ubiquitin protein ligase activity"/>
    <property type="evidence" value="ECO:0007669"/>
    <property type="project" value="TreeGrafter"/>
</dbReference>
<accession>M5GCH4</accession>
<dbReference type="GeneID" id="63686592"/>
<dbReference type="PROSITE" id="PS51787">
    <property type="entry name" value="LON_N"/>
    <property type="match status" value="1"/>
</dbReference>
<dbReference type="Pfam" id="PF13923">
    <property type="entry name" value="zf-C3HC4_2"/>
    <property type="match status" value="1"/>
</dbReference>
<dbReference type="Gene3D" id="3.30.40.10">
    <property type="entry name" value="Zinc/RING finger domain, C3HC4 (zinc finger)"/>
    <property type="match status" value="1"/>
</dbReference>
<dbReference type="InterPro" id="IPR013083">
    <property type="entry name" value="Znf_RING/FYVE/PHD"/>
</dbReference>
<feature type="compositionally biased region" description="Acidic residues" evidence="5">
    <location>
        <begin position="54"/>
        <end position="63"/>
    </location>
</feature>
<dbReference type="InterPro" id="IPR046336">
    <property type="entry name" value="Lon_prtase_N_sf"/>
</dbReference>
<dbReference type="Gene3D" id="2.30.130.40">
    <property type="entry name" value="LON domain-like"/>
    <property type="match status" value="1"/>
</dbReference>
<dbReference type="SMART" id="SM00464">
    <property type="entry name" value="LON"/>
    <property type="match status" value="1"/>
</dbReference>
<dbReference type="PROSITE" id="PS00518">
    <property type="entry name" value="ZF_RING_1"/>
    <property type="match status" value="1"/>
</dbReference>
<evidence type="ECO:0000259" key="6">
    <source>
        <dbReference type="PROSITE" id="PS50089"/>
    </source>
</evidence>
<feature type="domain" description="RING-type" evidence="6">
    <location>
        <begin position="133"/>
        <end position="171"/>
    </location>
</feature>
<evidence type="ECO:0000256" key="5">
    <source>
        <dbReference type="SAM" id="MobiDB-lite"/>
    </source>
</evidence>
<evidence type="ECO:0000313" key="9">
    <source>
        <dbReference type="Proteomes" id="UP000030653"/>
    </source>
</evidence>
<evidence type="ECO:0000256" key="3">
    <source>
        <dbReference type="ARBA" id="ARBA00022833"/>
    </source>
</evidence>
<keyword evidence="2 4" id="KW-0863">Zinc-finger</keyword>
<dbReference type="HOGENOM" id="CLU_013989_4_0_1"/>
<feature type="domain" description="Lon N-terminal" evidence="7">
    <location>
        <begin position="216"/>
        <end position="463"/>
    </location>
</feature>
<dbReference type="AlphaFoldDB" id="M5GCH4"/>
<feature type="region of interest" description="Disordered" evidence="5">
    <location>
        <begin position="1"/>
        <end position="114"/>
    </location>
</feature>
<dbReference type="SUPFAM" id="SSF88697">
    <property type="entry name" value="PUA domain-like"/>
    <property type="match status" value="1"/>
</dbReference>
<dbReference type="PANTHER" id="PTHR23327">
    <property type="entry name" value="RING FINGER PROTEIN 127"/>
    <property type="match status" value="1"/>
</dbReference>
<keyword evidence="9" id="KW-1185">Reference proteome</keyword>
<dbReference type="STRING" id="1858805.M5GCH4"/>
<dbReference type="InterPro" id="IPR017907">
    <property type="entry name" value="Znf_RING_CS"/>
</dbReference>
<feature type="compositionally biased region" description="Low complexity" evidence="5">
    <location>
        <begin position="71"/>
        <end position="82"/>
    </location>
</feature>
<name>M5GCH4_DACPD</name>
<dbReference type="Gene3D" id="1.20.58.1480">
    <property type="match status" value="1"/>
</dbReference>
<reference evidence="8 9" key="1">
    <citation type="journal article" date="2012" name="Science">
        <title>The Paleozoic origin of enzymatic lignin decomposition reconstructed from 31 fungal genomes.</title>
        <authorList>
            <person name="Floudas D."/>
            <person name="Binder M."/>
            <person name="Riley R."/>
            <person name="Barry K."/>
            <person name="Blanchette R.A."/>
            <person name="Henrissat B."/>
            <person name="Martinez A.T."/>
            <person name="Otillar R."/>
            <person name="Spatafora J.W."/>
            <person name="Yadav J.S."/>
            <person name="Aerts A."/>
            <person name="Benoit I."/>
            <person name="Boyd A."/>
            <person name="Carlson A."/>
            <person name="Copeland A."/>
            <person name="Coutinho P.M."/>
            <person name="de Vries R.P."/>
            <person name="Ferreira P."/>
            <person name="Findley K."/>
            <person name="Foster B."/>
            <person name="Gaskell J."/>
            <person name="Glotzer D."/>
            <person name="Gorecki P."/>
            <person name="Heitman J."/>
            <person name="Hesse C."/>
            <person name="Hori C."/>
            <person name="Igarashi K."/>
            <person name="Jurgens J.A."/>
            <person name="Kallen N."/>
            <person name="Kersten P."/>
            <person name="Kohler A."/>
            <person name="Kuees U."/>
            <person name="Kumar T.K.A."/>
            <person name="Kuo A."/>
            <person name="LaButti K."/>
            <person name="Larrondo L.F."/>
            <person name="Lindquist E."/>
            <person name="Ling A."/>
            <person name="Lombard V."/>
            <person name="Lucas S."/>
            <person name="Lundell T."/>
            <person name="Martin R."/>
            <person name="McLaughlin D.J."/>
            <person name="Morgenstern I."/>
            <person name="Morin E."/>
            <person name="Murat C."/>
            <person name="Nagy L.G."/>
            <person name="Nolan M."/>
            <person name="Ohm R.A."/>
            <person name="Patyshakuliyeva A."/>
            <person name="Rokas A."/>
            <person name="Ruiz-Duenas F.J."/>
            <person name="Sabat G."/>
            <person name="Salamov A."/>
            <person name="Samejima M."/>
            <person name="Schmutz J."/>
            <person name="Slot J.C."/>
            <person name="St John F."/>
            <person name="Stenlid J."/>
            <person name="Sun H."/>
            <person name="Sun S."/>
            <person name="Syed K."/>
            <person name="Tsang A."/>
            <person name="Wiebenga A."/>
            <person name="Young D."/>
            <person name="Pisabarro A."/>
            <person name="Eastwood D.C."/>
            <person name="Martin F."/>
            <person name="Cullen D."/>
            <person name="Grigoriev I.V."/>
            <person name="Hibbett D.S."/>
        </authorList>
    </citation>
    <scope>NUCLEOTIDE SEQUENCE [LARGE SCALE GENOMIC DNA]</scope>
    <source>
        <strain evidence="8 9">DJM-731 SS1</strain>
    </source>
</reference>
<organism evidence="8 9">
    <name type="scientific">Dacryopinax primogenitus (strain DJM 731)</name>
    <name type="common">Brown rot fungus</name>
    <dbReference type="NCBI Taxonomy" id="1858805"/>
    <lineage>
        <taxon>Eukaryota</taxon>
        <taxon>Fungi</taxon>
        <taxon>Dikarya</taxon>
        <taxon>Basidiomycota</taxon>
        <taxon>Agaricomycotina</taxon>
        <taxon>Dacrymycetes</taxon>
        <taxon>Dacrymycetales</taxon>
        <taxon>Dacrymycetaceae</taxon>
        <taxon>Dacryopinax</taxon>
    </lineage>
</organism>